<reference evidence="2 3" key="1">
    <citation type="submission" date="2019-02" db="EMBL/GenBank/DDBJ databases">
        <title>Sequencing the genomes of 1000 actinobacteria strains.</title>
        <authorList>
            <person name="Klenk H.-P."/>
        </authorList>
    </citation>
    <scope>NUCLEOTIDE SEQUENCE [LARGE SCALE GENOMIC DNA]</scope>
    <source>
        <strain evidence="2 3">DSM 45162</strain>
    </source>
</reference>
<dbReference type="InterPro" id="IPR011322">
    <property type="entry name" value="N-reg_PII-like_a/b"/>
</dbReference>
<dbReference type="OrthoDB" id="37622at2"/>
<evidence type="ECO:0000256" key="1">
    <source>
        <dbReference type="ARBA" id="ARBA00010169"/>
    </source>
</evidence>
<dbReference type="InterPro" id="IPR015867">
    <property type="entry name" value="N-reg_PII/ATP_PRibTrfase_C"/>
</dbReference>
<evidence type="ECO:0000313" key="3">
    <source>
        <dbReference type="Proteomes" id="UP000292564"/>
    </source>
</evidence>
<dbReference type="EMBL" id="SHKY01000001">
    <property type="protein sequence ID" value="RZU53882.1"/>
    <property type="molecule type" value="Genomic_DNA"/>
</dbReference>
<keyword evidence="3" id="KW-1185">Reference proteome</keyword>
<dbReference type="GO" id="GO:0005507">
    <property type="term" value="F:copper ion binding"/>
    <property type="evidence" value="ECO:0007669"/>
    <property type="project" value="TreeGrafter"/>
</dbReference>
<dbReference type="InterPro" id="IPR004323">
    <property type="entry name" value="Ion_tolerance_CutA"/>
</dbReference>
<dbReference type="AlphaFoldDB" id="A0A4Q7ZRV2"/>
<sequence length="109" mass="11987">MAEYEHCQVVTTTDSRDAADALARSAVEARVAACAQVSSPITSTYWWEGAVESAEEWRITFKTPIARYSALEAHIREHHSYDVPEILCSPITAGNPAYLAWLTAETQGS</sequence>
<dbReference type="GO" id="GO:0010038">
    <property type="term" value="P:response to metal ion"/>
    <property type="evidence" value="ECO:0007669"/>
    <property type="project" value="InterPro"/>
</dbReference>
<dbReference type="PANTHER" id="PTHR23419">
    <property type="entry name" value="DIVALENT CATION TOLERANCE CUTA-RELATED"/>
    <property type="match status" value="1"/>
</dbReference>
<accession>A0A4Q7ZRV2</accession>
<evidence type="ECO:0000313" key="2">
    <source>
        <dbReference type="EMBL" id="RZU53882.1"/>
    </source>
</evidence>
<comment type="caution">
    <text evidence="2">The sequence shown here is derived from an EMBL/GenBank/DDBJ whole genome shotgun (WGS) entry which is preliminary data.</text>
</comment>
<dbReference type="Pfam" id="PF03091">
    <property type="entry name" value="CutA1"/>
    <property type="match status" value="1"/>
</dbReference>
<gene>
    <name evidence="2" type="ORF">EV385_5816</name>
</gene>
<dbReference type="SUPFAM" id="SSF54913">
    <property type="entry name" value="GlnB-like"/>
    <property type="match status" value="1"/>
</dbReference>
<dbReference type="Gene3D" id="3.30.70.120">
    <property type="match status" value="1"/>
</dbReference>
<comment type="similarity">
    <text evidence="1">Belongs to the CutA family.</text>
</comment>
<proteinExistence type="inferred from homology"/>
<name>A0A4Q7ZRV2_9ACTN</name>
<dbReference type="Proteomes" id="UP000292564">
    <property type="component" value="Unassembled WGS sequence"/>
</dbReference>
<organism evidence="2 3">
    <name type="scientific">Krasilnikovia cinnamomea</name>
    <dbReference type="NCBI Taxonomy" id="349313"/>
    <lineage>
        <taxon>Bacteria</taxon>
        <taxon>Bacillati</taxon>
        <taxon>Actinomycetota</taxon>
        <taxon>Actinomycetes</taxon>
        <taxon>Micromonosporales</taxon>
        <taxon>Micromonosporaceae</taxon>
        <taxon>Krasilnikovia</taxon>
    </lineage>
</organism>
<dbReference type="RefSeq" id="WP_130512326.1">
    <property type="nucleotide sequence ID" value="NZ_SHKY01000001.1"/>
</dbReference>
<protein>
    <submittedName>
        <fullName evidence="2">Periplasmic divalent cation tolerance protein</fullName>
    </submittedName>
</protein>
<dbReference type="PANTHER" id="PTHR23419:SF8">
    <property type="entry name" value="FI09726P"/>
    <property type="match status" value="1"/>
</dbReference>